<comment type="subcellular location">
    <subcellularLocation>
        <location evidence="1 8">Cell membrane</location>
        <topology evidence="1 8">Multi-pass membrane protein</topology>
    </subcellularLocation>
</comment>
<dbReference type="PANTHER" id="PTHR23502:SF132">
    <property type="entry name" value="POLYAMINE TRANSPORTER 2-RELATED"/>
    <property type="match status" value="1"/>
</dbReference>
<keyword evidence="6 8" id="KW-1133">Transmembrane helix</keyword>
<dbReference type="NCBIfam" id="TIGR00710">
    <property type="entry name" value="efflux_Bcr_CflA"/>
    <property type="match status" value="1"/>
</dbReference>
<feature type="transmembrane region" description="Helical" evidence="8">
    <location>
        <begin position="309"/>
        <end position="333"/>
    </location>
</feature>
<organism evidence="10 11">
    <name type="scientific">Marinococcus luteus</name>
    <dbReference type="NCBI Taxonomy" id="1122204"/>
    <lineage>
        <taxon>Bacteria</taxon>
        <taxon>Bacillati</taxon>
        <taxon>Bacillota</taxon>
        <taxon>Bacilli</taxon>
        <taxon>Bacillales</taxon>
        <taxon>Bacillaceae</taxon>
        <taxon>Marinococcus</taxon>
    </lineage>
</organism>
<evidence type="ECO:0000256" key="8">
    <source>
        <dbReference type="RuleBase" id="RU365088"/>
    </source>
</evidence>
<dbReference type="AlphaFoldDB" id="A0A1H2WI01"/>
<keyword evidence="11" id="KW-1185">Reference proteome</keyword>
<feature type="transmembrane region" description="Helical" evidence="8">
    <location>
        <begin position="167"/>
        <end position="186"/>
    </location>
</feature>
<feature type="transmembrane region" description="Helical" evidence="8">
    <location>
        <begin position="371"/>
        <end position="391"/>
    </location>
</feature>
<dbReference type="Pfam" id="PF07690">
    <property type="entry name" value="MFS_1"/>
    <property type="match status" value="1"/>
</dbReference>
<dbReference type="OrthoDB" id="9800416at2"/>
<dbReference type="PROSITE" id="PS00216">
    <property type="entry name" value="SUGAR_TRANSPORT_1"/>
    <property type="match status" value="1"/>
</dbReference>
<feature type="domain" description="Major facilitator superfamily (MFS) profile" evidence="9">
    <location>
        <begin position="10"/>
        <end position="399"/>
    </location>
</feature>
<evidence type="ECO:0000256" key="1">
    <source>
        <dbReference type="ARBA" id="ARBA00004651"/>
    </source>
</evidence>
<dbReference type="InterPro" id="IPR020846">
    <property type="entry name" value="MFS_dom"/>
</dbReference>
<protein>
    <recommendedName>
        <fullName evidence="8">Bcr/CflA family efflux transporter</fullName>
    </recommendedName>
</protein>
<dbReference type="InterPro" id="IPR036259">
    <property type="entry name" value="MFS_trans_sf"/>
</dbReference>
<dbReference type="GO" id="GO:0042910">
    <property type="term" value="F:xenobiotic transmembrane transporter activity"/>
    <property type="evidence" value="ECO:0007669"/>
    <property type="project" value="InterPro"/>
</dbReference>
<evidence type="ECO:0000256" key="4">
    <source>
        <dbReference type="ARBA" id="ARBA00022475"/>
    </source>
</evidence>
<feature type="transmembrane region" description="Helical" evidence="8">
    <location>
        <begin position="78"/>
        <end position="97"/>
    </location>
</feature>
<evidence type="ECO:0000256" key="2">
    <source>
        <dbReference type="ARBA" id="ARBA00006236"/>
    </source>
</evidence>
<keyword evidence="7 8" id="KW-0472">Membrane</keyword>
<keyword evidence="3 8" id="KW-0813">Transport</keyword>
<dbReference type="PROSITE" id="PS50850">
    <property type="entry name" value="MFS"/>
    <property type="match status" value="1"/>
</dbReference>
<feature type="transmembrane region" description="Helical" evidence="8">
    <location>
        <begin position="219"/>
        <end position="241"/>
    </location>
</feature>
<dbReference type="EMBL" id="FNNC01000005">
    <property type="protein sequence ID" value="SDW80151.1"/>
    <property type="molecule type" value="Genomic_DNA"/>
</dbReference>
<accession>A0A1H2WI01</accession>
<keyword evidence="4 8" id="KW-1003">Cell membrane</keyword>
<feature type="transmembrane region" description="Helical" evidence="8">
    <location>
        <begin position="281"/>
        <end position="303"/>
    </location>
</feature>
<evidence type="ECO:0000256" key="3">
    <source>
        <dbReference type="ARBA" id="ARBA00022448"/>
    </source>
</evidence>
<evidence type="ECO:0000313" key="11">
    <source>
        <dbReference type="Proteomes" id="UP000199488"/>
    </source>
</evidence>
<evidence type="ECO:0000256" key="7">
    <source>
        <dbReference type="ARBA" id="ARBA00023136"/>
    </source>
</evidence>
<dbReference type="InterPro" id="IPR011701">
    <property type="entry name" value="MFS"/>
</dbReference>
<reference evidence="10 11" key="1">
    <citation type="submission" date="2016-10" db="EMBL/GenBank/DDBJ databases">
        <authorList>
            <person name="de Groot N.N."/>
        </authorList>
    </citation>
    <scope>NUCLEOTIDE SEQUENCE [LARGE SCALE GENOMIC DNA]</scope>
    <source>
        <strain evidence="10 11">DSM 23126</strain>
    </source>
</reference>
<dbReference type="InterPro" id="IPR004812">
    <property type="entry name" value="Efflux_drug-R_Bcr/CmlA"/>
</dbReference>
<comment type="similarity">
    <text evidence="2 8">Belongs to the major facilitator superfamily. Bcr/CmlA family.</text>
</comment>
<dbReference type="CDD" id="cd17320">
    <property type="entry name" value="MFS_MdfA_MDR_like"/>
    <property type="match status" value="1"/>
</dbReference>
<dbReference type="STRING" id="1122204.SAMN05421781_2442"/>
<feature type="transmembrane region" description="Helical" evidence="8">
    <location>
        <begin position="103"/>
        <end position="124"/>
    </location>
</feature>
<dbReference type="PANTHER" id="PTHR23502">
    <property type="entry name" value="MAJOR FACILITATOR SUPERFAMILY"/>
    <property type="match status" value="1"/>
</dbReference>
<keyword evidence="5 8" id="KW-0812">Transmembrane</keyword>
<feature type="transmembrane region" description="Helical" evidence="8">
    <location>
        <begin position="12"/>
        <end position="33"/>
    </location>
</feature>
<dbReference type="Gene3D" id="1.20.1720.10">
    <property type="entry name" value="Multidrug resistance protein D"/>
    <property type="match status" value="1"/>
</dbReference>
<dbReference type="FunFam" id="1.20.1720.10:FF:000005">
    <property type="entry name" value="Bcr/CflA family efflux transporter"/>
    <property type="match status" value="1"/>
</dbReference>
<evidence type="ECO:0000259" key="9">
    <source>
        <dbReference type="PROSITE" id="PS50850"/>
    </source>
</evidence>
<feature type="transmembrane region" description="Helical" evidence="8">
    <location>
        <begin position="136"/>
        <end position="161"/>
    </location>
</feature>
<gene>
    <name evidence="10" type="ORF">SAMN05421781_2442</name>
</gene>
<evidence type="ECO:0000256" key="5">
    <source>
        <dbReference type="ARBA" id="ARBA00022692"/>
    </source>
</evidence>
<feature type="transmembrane region" description="Helical" evidence="8">
    <location>
        <begin position="345"/>
        <end position="365"/>
    </location>
</feature>
<feature type="transmembrane region" description="Helical" evidence="8">
    <location>
        <begin position="247"/>
        <end position="269"/>
    </location>
</feature>
<dbReference type="RefSeq" id="WP_091615499.1">
    <property type="nucleotide sequence ID" value="NZ_FNNC01000005.1"/>
</dbReference>
<dbReference type="GO" id="GO:0005886">
    <property type="term" value="C:plasma membrane"/>
    <property type="evidence" value="ECO:0007669"/>
    <property type="project" value="UniProtKB-SubCell"/>
</dbReference>
<evidence type="ECO:0000256" key="6">
    <source>
        <dbReference type="ARBA" id="ARBA00022989"/>
    </source>
</evidence>
<dbReference type="SUPFAM" id="SSF103473">
    <property type="entry name" value="MFS general substrate transporter"/>
    <property type="match status" value="1"/>
</dbReference>
<name>A0A1H2WI01_9BACI</name>
<dbReference type="InterPro" id="IPR005829">
    <property type="entry name" value="Sugar_transporter_CS"/>
</dbReference>
<dbReference type="GO" id="GO:1990961">
    <property type="term" value="P:xenobiotic detoxification by transmembrane export across the plasma membrane"/>
    <property type="evidence" value="ECO:0007669"/>
    <property type="project" value="InterPro"/>
</dbReference>
<proteinExistence type="inferred from homology"/>
<evidence type="ECO:0000313" key="10">
    <source>
        <dbReference type="EMBL" id="SDW80151.1"/>
    </source>
</evidence>
<sequence length="402" mass="42200">MNQLTSFKRARFVVLLGALAALIPLTIDMYLPALPDITASYETSASIVQLSLTACLLGLGVGQLVAGALSDVYGRRRPLIVALIVYIAASAACIFAPNISILIAGRFIQGFAASAGLVISRAIVRDVSSGAELTKLFALLMLVNNLVPLLAPSIGSGVLLFTSWPGIFLTLSILGTILLLITAFRLGETLPEDDRVPSNLGTTFSNFLSLLKDRQFSGYALSQGFMIGGIFAYVAGTPFIYQNIYGVSPQVFSILFGLNGLGLLLGTFMVGRFASVIPERIFLESGLVMAFVAGLALLVVVIFEGPLWGIVLPILFFVTSIGFVATSSFSLAMETQSHIAGSASALLGLLPFVLGAVTAPMVGIAGEDTAIPMGLTIFLMSALALATYVFMAKRGGPTEKPA</sequence>
<feature type="transmembrane region" description="Helical" evidence="8">
    <location>
        <begin position="45"/>
        <end position="66"/>
    </location>
</feature>
<dbReference type="Proteomes" id="UP000199488">
    <property type="component" value="Unassembled WGS sequence"/>
</dbReference>